<organism evidence="3 5">
    <name type="scientific">Adineta steineri</name>
    <dbReference type="NCBI Taxonomy" id="433720"/>
    <lineage>
        <taxon>Eukaryota</taxon>
        <taxon>Metazoa</taxon>
        <taxon>Spiralia</taxon>
        <taxon>Gnathifera</taxon>
        <taxon>Rotifera</taxon>
        <taxon>Eurotatoria</taxon>
        <taxon>Bdelloidea</taxon>
        <taxon>Adinetida</taxon>
        <taxon>Adinetidae</taxon>
        <taxon>Adineta</taxon>
    </lineage>
</organism>
<feature type="compositionally biased region" description="Low complexity" evidence="1">
    <location>
        <begin position="384"/>
        <end position="413"/>
    </location>
</feature>
<dbReference type="OrthoDB" id="10037266at2759"/>
<reference evidence="3" key="1">
    <citation type="submission" date="2021-02" db="EMBL/GenBank/DDBJ databases">
        <authorList>
            <person name="Nowell W R."/>
        </authorList>
    </citation>
    <scope>NUCLEOTIDE SEQUENCE</scope>
</reference>
<protein>
    <recommendedName>
        <fullName evidence="2">Retrotransposon gag domain-containing protein</fullName>
    </recommendedName>
</protein>
<dbReference type="EMBL" id="CAJNON010000316">
    <property type="protein sequence ID" value="CAF1191063.1"/>
    <property type="molecule type" value="Genomic_DNA"/>
</dbReference>
<feature type="compositionally biased region" description="Polar residues" evidence="1">
    <location>
        <begin position="1"/>
        <end position="35"/>
    </location>
</feature>
<evidence type="ECO:0000256" key="1">
    <source>
        <dbReference type="SAM" id="MobiDB-lite"/>
    </source>
</evidence>
<dbReference type="AlphaFoldDB" id="A0A814VQ93"/>
<evidence type="ECO:0000313" key="3">
    <source>
        <dbReference type="EMBL" id="CAF1191063.1"/>
    </source>
</evidence>
<comment type="caution">
    <text evidence="3">The sequence shown here is derived from an EMBL/GenBank/DDBJ whole genome shotgun (WGS) entry which is preliminary data.</text>
</comment>
<proteinExistence type="predicted"/>
<feature type="domain" description="Retrotransposon gag" evidence="2">
    <location>
        <begin position="183"/>
        <end position="274"/>
    </location>
</feature>
<evidence type="ECO:0000313" key="4">
    <source>
        <dbReference type="EMBL" id="CAF3893649.1"/>
    </source>
</evidence>
<dbReference type="EMBL" id="CAJOAY010001847">
    <property type="protein sequence ID" value="CAF3893649.1"/>
    <property type="molecule type" value="Genomic_DNA"/>
</dbReference>
<feature type="region of interest" description="Disordered" evidence="1">
    <location>
        <begin position="89"/>
        <end position="116"/>
    </location>
</feature>
<name>A0A814VQ93_9BILA</name>
<gene>
    <name evidence="4" type="ORF">OKA104_LOCUS23795</name>
    <name evidence="3" type="ORF">VCS650_LOCUS25058</name>
</gene>
<dbReference type="Proteomes" id="UP000663881">
    <property type="component" value="Unassembled WGS sequence"/>
</dbReference>
<accession>A0A814VQ93</accession>
<feature type="region of interest" description="Disordered" evidence="1">
    <location>
        <begin position="380"/>
        <end position="413"/>
    </location>
</feature>
<dbReference type="Pfam" id="PF03732">
    <property type="entry name" value="Retrotrans_gag"/>
    <property type="match status" value="1"/>
</dbReference>
<sequence length="413" mass="48845">MASTADNISTEHPGTTENSMTTTHGDTDESSSQEIMESDNKHTLNNNLPLQHLREIYDMEIALKERIIEDQGKLLQLLNIKMQRLLNDKQTQQGHERMEQQSTHNEDNNSNSDTLLQRTTNDNMIQLNPRKYDNFIEQQLIKDKITNIRKFSGNKYDDVDEWLQNIDHDFSSTLVSEEVKLKIIPRSLTNDAKNWFEQNKHRLSTWVIFKKEIQHRFQSSLHKDERFIRLRERKQQTKETGQQFIDAMEKLCFQVNSSMKEEEKMLHIKAGLKPSLKEKVLDKQPQSMDQLRNTIKMVEDIETMLNHGNNNEDQLQQTLFASDVDQPVDDDGNCYALPSHYNNNNSYQYRRQNNYNYRHQQQRQMNQSTYGTNRNYQSRNRYEQNSNQQQSNNKPFTNSSSTTTSQYNNSKKY</sequence>
<dbReference type="InterPro" id="IPR005162">
    <property type="entry name" value="Retrotrans_gag_dom"/>
</dbReference>
<evidence type="ECO:0000259" key="2">
    <source>
        <dbReference type="Pfam" id="PF03732"/>
    </source>
</evidence>
<feature type="region of interest" description="Disordered" evidence="1">
    <location>
        <begin position="1"/>
        <end position="46"/>
    </location>
</feature>
<dbReference type="Proteomes" id="UP000663891">
    <property type="component" value="Unassembled WGS sequence"/>
</dbReference>
<feature type="compositionally biased region" description="Basic and acidic residues" evidence="1">
    <location>
        <begin position="94"/>
        <end position="107"/>
    </location>
</feature>
<evidence type="ECO:0000313" key="5">
    <source>
        <dbReference type="Proteomes" id="UP000663891"/>
    </source>
</evidence>